<dbReference type="AlphaFoldDB" id="A0A6N8IT47"/>
<evidence type="ECO:0000313" key="3">
    <source>
        <dbReference type="Proteomes" id="UP000469385"/>
    </source>
</evidence>
<proteinExistence type="predicted"/>
<evidence type="ECO:0000256" key="1">
    <source>
        <dbReference type="SAM" id="MobiDB-lite"/>
    </source>
</evidence>
<comment type="caution">
    <text evidence="2">The sequence shown here is derived from an EMBL/GenBank/DDBJ whole genome shotgun (WGS) entry which is preliminary data.</text>
</comment>
<dbReference type="EMBL" id="WSEL01000003">
    <property type="protein sequence ID" value="MVQ29755.1"/>
    <property type="molecule type" value="Genomic_DNA"/>
</dbReference>
<accession>A0A6N8IT47</accession>
<feature type="region of interest" description="Disordered" evidence="1">
    <location>
        <begin position="192"/>
        <end position="220"/>
    </location>
</feature>
<keyword evidence="3" id="KW-1185">Reference proteome</keyword>
<evidence type="ECO:0008006" key="4">
    <source>
        <dbReference type="Google" id="ProtNLM"/>
    </source>
</evidence>
<dbReference type="Proteomes" id="UP000469385">
    <property type="component" value="Unassembled WGS sequence"/>
</dbReference>
<organism evidence="2 3">
    <name type="scientific">Ramlibacter pinisoli</name>
    <dbReference type="NCBI Taxonomy" id="2682844"/>
    <lineage>
        <taxon>Bacteria</taxon>
        <taxon>Pseudomonadati</taxon>
        <taxon>Pseudomonadota</taxon>
        <taxon>Betaproteobacteria</taxon>
        <taxon>Burkholderiales</taxon>
        <taxon>Comamonadaceae</taxon>
        <taxon>Ramlibacter</taxon>
    </lineage>
</organism>
<reference evidence="2 3" key="1">
    <citation type="submission" date="2019-12" db="EMBL/GenBank/DDBJ databases">
        <authorList>
            <person name="Huq M.A."/>
        </authorList>
    </citation>
    <scope>NUCLEOTIDE SEQUENCE [LARGE SCALE GENOMIC DNA]</scope>
    <source>
        <strain evidence="2 3">MAH-25</strain>
    </source>
</reference>
<evidence type="ECO:0000313" key="2">
    <source>
        <dbReference type="EMBL" id="MVQ29755.1"/>
    </source>
</evidence>
<gene>
    <name evidence="2" type="ORF">GON04_09865</name>
</gene>
<sequence>MRLVVLSGLLAAPACGAELRIDLRPRVEAASGPLHMGQLARLASDDLSLLRAVADWPLGRPAVSARSQSVQRSDIEASLRRLPQLAGTAVQWSGALACDIESATALVTGEAVARAALGAVPGPARLTRPPRDVRVTSGEVTLTARASMLPAASRRQLVWVEIRSGGQVVREVAVSIERLEADPQAHVAVAPMASPTRSAPEVPRRGASPDARAPAVERGHSATLRAGTGLVVAERRVEVLQDGQAGDRVLVRSASAPAPLSARVIGPELLELDR</sequence>
<protein>
    <recommendedName>
        <fullName evidence="4">Flagella basal body P-ring formation protein FlgA C-terminal domain-containing protein</fullName>
    </recommendedName>
</protein>
<dbReference type="RefSeq" id="WP_157397727.1">
    <property type="nucleotide sequence ID" value="NZ_WSEL01000003.1"/>
</dbReference>
<name>A0A6N8IT47_9BURK</name>